<dbReference type="Proteomes" id="UP000694547">
    <property type="component" value="Chromosome 11"/>
</dbReference>
<feature type="domain" description="PLD phosphodiesterase" evidence="4">
    <location>
        <begin position="215"/>
        <end position="242"/>
    </location>
</feature>
<dbReference type="InterPro" id="IPR001736">
    <property type="entry name" value="PLipase_D/transphosphatidylase"/>
</dbReference>
<dbReference type="Pfam" id="PF13918">
    <property type="entry name" value="PLDc_3"/>
    <property type="match status" value="1"/>
</dbReference>
<dbReference type="Gene3D" id="3.30.870.10">
    <property type="entry name" value="Endonuclease Chain A"/>
    <property type="match status" value="2"/>
</dbReference>
<feature type="compositionally biased region" description="Polar residues" evidence="2">
    <location>
        <begin position="502"/>
        <end position="528"/>
    </location>
</feature>
<organism evidence="5 6">
    <name type="scientific">Peromyscus maniculatus bairdii</name>
    <name type="common">Prairie deer mouse</name>
    <dbReference type="NCBI Taxonomy" id="230844"/>
    <lineage>
        <taxon>Eukaryota</taxon>
        <taxon>Metazoa</taxon>
        <taxon>Chordata</taxon>
        <taxon>Craniata</taxon>
        <taxon>Vertebrata</taxon>
        <taxon>Euteleostomi</taxon>
        <taxon>Mammalia</taxon>
        <taxon>Eutheria</taxon>
        <taxon>Euarchontoglires</taxon>
        <taxon>Glires</taxon>
        <taxon>Rodentia</taxon>
        <taxon>Myomorpha</taxon>
        <taxon>Muroidea</taxon>
        <taxon>Cricetidae</taxon>
        <taxon>Neotominae</taxon>
        <taxon>Peromyscus</taxon>
    </lineage>
</organism>
<evidence type="ECO:0000313" key="6">
    <source>
        <dbReference type="Proteomes" id="UP000694547"/>
    </source>
</evidence>
<reference evidence="5" key="2">
    <citation type="submission" date="2025-08" db="UniProtKB">
        <authorList>
            <consortium name="Ensembl"/>
        </authorList>
    </citation>
    <scope>IDENTIFICATION</scope>
</reference>
<dbReference type="AlphaFoldDB" id="A0A8C8U5D4"/>
<protein>
    <submittedName>
        <fullName evidence="5">Phospholipase D family member 5</fullName>
    </submittedName>
</protein>
<comment type="similarity">
    <text evidence="1">Belongs to the phospholipase D family.</text>
</comment>
<sequence>MEIRQHEWLSASPHEGFEQMRLKSRPKEPSPSLTRVGANFYSSVKQQDYSASVWLRRKDKLEHSQQKCIVIFALVCCFAVLVALIFSAVDIMGEDEDGLSEKNCQNKCRIALVENIPEGLNYSEDAPFHLPLFQGWMNLLNMAKKSVDIVSSHWDLNHTHPSACQGQRLFEKLLQLTSQNIEVKLVSDVTADSKVLEALKLKGAEVTYMNMTAYNKGRLQSSFWIVDKQHVYIGSAGLDWRSLGQMKELGVIFYNCSCLVLDLQRIFALYSSLKFKSRVPQTWSKRLYGVYDNEKKLQLQLNETKSQAFVSNSPKLFCPKNRSFDIDAIYSVIDDAKQYVYIAVTDYLPISSTSTKRTYWPDLDGKIREALVLRSVKVRLLISFWKETDPLTFNFISSLKAICTEIANCSLKVKFFDLERENACATKEQKNQTFPKLNRNKYMVTDGAAYIGNFDWVGNDFTQNAGTGLVINQADVRDNRSIIKQLKDVFERDWYSPYAKSLQPTKQPNCSNLSKLKTPSNQPATHNATGREPLSA</sequence>
<name>A0A8C8U5D4_PERMB</name>
<evidence type="ECO:0000256" key="1">
    <source>
        <dbReference type="ARBA" id="ARBA00008664"/>
    </source>
</evidence>
<gene>
    <name evidence="5" type="primary">Pld5</name>
</gene>
<dbReference type="CDD" id="cd09146">
    <property type="entry name" value="PLDc_vPLD5_1"/>
    <property type="match status" value="1"/>
</dbReference>
<accession>A0A8C8U5D4</accession>
<dbReference type="SMART" id="SM00155">
    <property type="entry name" value="PLDc"/>
    <property type="match status" value="2"/>
</dbReference>
<evidence type="ECO:0000256" key="3">
    <source>
        <dbReference type="SAM" id="Phobius"/>
    </source>
</evidence>
<evidence type="ECO:0000259" key="4">
    <source>
        <dbReference type="PROSITE" id="PS50035"/>
    </source>
</evidence>
<keyword evidence="3" id="KW-1133">Transmembrane helix</keyword>
<dbReference type="PROSITE" id="PS50035">
    <property type="entry name" value="PLD"/>
    <property type="match status" value="1"/>
</dbReference>
<dbReference type="CDD" id="cd09149">
    <property type="entry name" value="PLDc_vPLD5_2"/>
    <property type="match status" value="1"/>
</dbReference>
<dbReference type="RefSeq" id="XP_042114593.1">
    <property type="nucleotide sequence ID" value="XM_042258659.2"/>
</dbReference>
<dbReference type="GeneID" id="102926536"/>
<evidence type="ECO:0000256" key="2">
    <source>
        <dbReference type="SAM" id="MobiDB-lite"/>
    </source>
</evidence>
<reference evidence="5" key="3">
    <citation type="submission" date="2025-09" db="UniProtKB">
        <authorList>
            <consortium name="Ensembl"/>
        </authorList>
    </citation>
    <scope>IDENTIFICATION</scope>
</reference>
<reference evidence="5 6" key="1">
    <citation type="submission" date="2018-10" db="EMBL/GenBank/DDBJ databases">
        <title>Improved assembly of the deer mouse Peromyscus maniculatus genome.</title>
        <authorList>
            <person name="Lassance J.-M."/>
            <person name="Hoekstra H.E."/>
        </authorList>
    </citation>
    <scope>NUCLEOTIDE SEQUENCE [LARGE SCALE GENOMIC DNA]</scope>
</reference>
<dbReference type="PANTHER" id="PTHR10185">
    <property type="entry name" value="PHOSPHOLIPASE D - RELATED"/>
    <property type="match status" value="1"/>
</dbReference>
<dbReference type="GeneTree" id="ENSGT00950000183059"/>
<keyword evidence="3" id="KW-0812">Transmembrane</keyword>
<feature type="region of interest" description="Disordered" evidence="2">
    <location>
        <begin position="501"/>
        <end position="536"/>
    </location>
</feature>
<dbReference type="CTD" id="200150"/>
<dbReference type="GO" id="GO:0003824">
    <property type="term" value="F:catalytic activity"/>
    <property type="evidence" value="ECO:0007669"/>
    <property type="project" value="InterPro"/>
</dbReference>
<dbReference type="Ensembl" id="ENSPEMT00000041745.1">
    <property type="protein sequence ID" value="ENSPEMP00000029905.1"/>
    <property type="gene ID" value="ENSPEMG00000020103.2"/>
</dbReference>
<feature type="transmembrane region" description="Helical" evidence="3">
    <location>
        <begin position="68"/>
        <end position="89"/>
    </location>
</feature>
<evidence type="ECO:0000313" key="5">
    <source>
        <dbReference type="Ensembl" id="ENSPEMP00000029905.1"/>
    </source>
</evidence>
<dbReference type="SUPFAM" id="SSF56024">
    <property type="entry name" value="Phospholipase D/nuclease"/>
    <property type="match status" value="2"/>
</dbReference>
<dbReference type="InterPro" id="IPR050874">
    <property type="entry name" value="Diverse_PLD-related"/>
</dbReference>
<keyword evidence="3" id="KW-0472">Membrane</keyword>
<dbReference type="InterPro" id="IPR032803">
    <property type="entry name" value="PLDc_3"/>
</dbReference>
<proteinExistence type="inferred from homology"/>
<keyword evidence="6" id="KW-1185">Reference proteome</keyword>
<dbReference type="PANTHER" id="PTHR10185:SF9">
    <property type="entry name" value="INACTIVE PHOSPHOLIPASE D5"/>
    <property type="match status" value="1"/>
</dbReference>